<dbReference type="Gene3D" id="3.10.490.10">
    <property type="entry name" value="Gamma-glutamyl cyclotransferase-like"/>
    <property type="match status" value="1"/>
</dbReference>
<dbReference type="EMBL" id="JABFAC010000009">
    <property type="protein sequence ID" value="MBA0622554.1"/>
    <property type="molecule type" value="Genomic_DNA"/>
</dbReference>
<dbReference type="Pfam" id="PF06094">
    <property type="entry name" value="GGACT"/>
    <property type="match status" value="1"/>
</dbReference>
<dbReference type="AlphaFoldDB" id="A0A7J8S8W7"/>
<evidence type="ECO:0000313" key="9">
    <source>
        <dbReference type="Proteomes" id="UP000593561"/>
    </source>
</evidence>
<dbReference type="InterPro" id="IPR009288">
    <property type="entry name" value="AIG2-like_dom"/>
</dbReference>
<proteinExistence type="inferred from homology"/>
<dbReference type="PANTHER" id="PTHR31544:SF2">
    <property type="entry name" value="AIG2-LIKE PROTEIN D"/>
    <property type="match status" value="1"/>
</dbReference>
<keyword evidence="9" id="KW-1185">Reference proteome</keyword>
<name>A0A7J8S8W7_GOSDV</name>
<evidence type="ECO:0000256" key="2">
    <source>
        <dbReference type="ARBA" id="ARBA00008861"/>
    </source>
</evidence>
<evidence type="ECO:0000259" key="7">
    <source>
        <dbReference type="Pfam" id="PF06094"/>
    </source>
</evidence>
<keyword evidence="3" id="KW-0808">Transferase</keyword>
<keyword evidence="6" id="KW-0732">Signal</keyword>
<evidence type="ECO:0000256" key="1">
    <source>
        <dbReference type="ARBA" id="ARBA00002782"/>
    </source>
</evidence>
<feature type="signal peptide" evidence="6">
    <location>
        <begin position="1"/>
        <end position="17"/>
    </location>
</feature>
<feature type="domain" description="Gamma-glutamylcyclotransferase AIG2-like" evidence="7">
    <location>
        <begin position="48"/>
        <end position="159"/>
    </location>
</feature>
<protein>
    <recommendedName>
        <fullName evidence="5">Putative gamma-glutamylcyclotransferase</fullName>
    </recommendedName>
</protein>
<sequence>MGLGLIVYNSYSILVLAISELANPQAKVEVEVEVEVEMGEAAVAAHNVFVYGSLLSDDVVRVLLNRVPPSSAALLNHFHRFSIKGRVYPAILPVQNRHVSGRVLMGISDPELHILDEFEDVEYQRTRVEVSLLESSDKLQAHAYVWRNTSDPNLYGDWDFEFYACTDYAVFVIVYLHVLKKEWKQVHKESFIKMTMGFMEELELPESKPIGATYESFYQQDDAE</sequence>
<evidence type="ECO:0000256" key="6">
    <source>
        <dbReference type="SAM" id="SignalP"/>
    </source>
</evidence>
<dbReference type="GO" id="GO:0016746">
    <property type="term" value="F:acyltransferase activity"/>
    <property type="evidence" value="ECO:0007669"/>
    <property type="project" value="UniProtKB-KW"/>
</dbReference>
<reference evidence="8 9" key="1">
    <citation type="journal article" date="2019" name="Genome Biol. Evol.">
        <title>Insights into the evolution of the New World diploid cottons (Gossypium, subgenus Houzingenia) based on genome sequencing.</title>
        <authorList>
            <person name="Grover C.E."/>
            <person name="Arick M.A. 2nd"/>
            <person name="Thrash A."/>
            <person name="Conover J.L."/>
            <person name="Sanders W.S."/>
            <person name="Peterson D.G."/>
            <person name="Frelichowski J.E."/>
            <person name="Scheffler J.A."/>
            <person name="Scheffler B.E."/>
            <person name="Wendel J.F."/>
        </authorList>
    </citation>
    <scope>NUCLEOTIDE SEQUENCE [LARGE SCALE GENOMIC DNA]</scope>
    <source>
        <strain evidence="8">27</strain>
        <tissue evidence="8">Leaf</tissue>
    </source>
</reference>
<comment type="caution">
    <text evidence="8">The sequence shown here is derived from an EMBL/GenBank/DDBJ whole genome shotgun (WGS) entry which is preliminary data.</text>
</comment>
<organism evidence="8 9">
    <name type="scientific">Gossypium davidsonii</name>
    <name type="common">Davidson's cotton</name>
    <name type="synonym">Gossypium klotzschianum subsp. davidsonii</name>
    <dbReference type="NCBI Taxonomy" id="34287"/>
    <lineage>
        <taxon>Eukaryota</taxon>
        <taxon>Viridiplantae</taxon>
        <taxon>Streptophyta</taxon>
        <taxon>Embryophyta</taxon>
        <taxon>Tracheophyta</taxon>
        <taxon>Spermatophyta</taxon>
        <taxon>Magnoliopsida</taxon>
        <taxon>eudicotyledons</taxon>
        <taxon>Gunneridae</taxon>
        <taxon>Pentapetalae</taxon>
        <taxon>rosids</taxon>
        <taxon>malvids</taxon>
        <taxon>Malvales</taxon>
        <taxon>Malvaceae</taxon>
        <taxon>Malvoideae</taxon>
        <taxon>Gossypium</taxon>
    </lineage>
</organism>
<dbReference type="InterPro" id="IPR013024">
    <property type="entry name" value="GGCT-like"/>
</dbReference>
<dbReference type="CDD" id="cd06661">
    <property type="entry name" value="GGCT_like"/>
    <property type="match status" value="1"/>
</dbReference>
<evidence type="ECO:0000256" key="3">
    <source>
        <dbReference type="ARBA" id="ARBA00022679"/>
    </source>
</evidence>
<evidence type="ECO:0000256" key="5">
    <source>
        <dbReference type="ARBA" id="ARBA00030602"/>
    </source>
</evidence>
<accession>A0A7J8S8W7</accession>
<dbReference type="InterPro" id="IPR036568">
    <property type="entry name" value="GGCT-like_sf"/>
</dbReference>
<dbReference type="InterPro" id="IPR045038">
    <property type="entry name" value="AIG2-like"/>
</dbReference>
<keyword evidence="4" id="KW-0012">Acyltransferase</keyword>
<feature type="non-terminal residue" evidence="8">
    <location>
        <position position="1"/>
    </location>
</feature>
<comment type="similarity">
    <text evidence="2">Belongs to the gamma-glutamylcyclotransferase family.</text>
</comment>
<dbReference type="Gene3D" id="6.10.250.210">
    <property type="match status" value="1"/>
</dbReference>
<gene>
    <name evidence="8" type="ORF">Godav_008085</name>
</gene>
<comment type="function">
    <text evidence="1">Putative gamma-glutamylcyclotransferase.</text>
</comment>
<dbReference type="SUPFAM" id="SSF110857">
    <property type="entry name" value="Gamma-glutamyl cyclotransferase-like"/>
    <property type="match status" value="1"/>
</dbReference>
<dbReference type="PANTHER" id="PTHR31544">
    <property type="entry name" value="AIG2-LIKE PROTEIN D"/>
    <property type="match status" value="1"/>
</dbReference>
<feature type="chain" id="PRO_5029776604" description="Putative gamma-glutamylcyclotransferase" evidence="6">
    <location>
        <begin position="18"/>
        <end position="224"/>
    </location>
</feature>
<evidence type="ECO:0000313" key="8">
    <source>
        <dbReference type="EMBL" id="MBA0622554.1"/>
    </source>
</evidence>
<dbReference type="Proteomes" id="UP000593561">
    <property type="component" value="Unassembled WGS sequence"/>
</dbReference>
<evidence type="ECO:0000256" key="4">
    <source>
        <dbReference type="ARBA" id="ARBA00023315"/>
    </source>
</evidence>